<gene>
    <name evidence="2" type="ORF">MW871_16260</name>
</gene>
<dbReference type="Proteomes" id="UP001139260">
    <property type="component" value="Unassembled WGS sequence"/>
</dbReference>
<dbReference type="PANTHER" id="PTHR46825:SF9">
    <property type="entry name" value="BETA-LACTAMASE-RELATED DOMAIN-CONTAINING PROTEIN"/>
    <property type="match status" value="1"/>
</dbReference>
<comment type="caution">
    <text evidence="2">The sequence shown here is derived from an EMBL/GenBank/DDBJ whole genome shotgun (WGS) entry which is preliminary data.</text>
</comment>
<sequence>LLNHRSGLTNYAYFFDDTKVWNHSKQVTNQDILNAYIKFEAPLDFKTDKHFAYCNTNYAMLALIIEKVTGLNYREAMKKIIFQPLGMEHTFVLDYAKEIKNVSQSYKGNYRKHELNHLETVYGDKNIYSTPRDLLKFQQAVASKDYLTPALINEVFKGYSYEKQGTRNY</sequence>
<name>A0A9X1XT91_9FLAO</name>
<keyword evidence="3" id="KW-1185">Reference proteome</keyword>
<evidence type="ECO:0000313" key="3">
    <source>
        <dbReference type="Proteomes" id="UP001139260"/>
    </source>
</evidence>
<dbReference type="Gene3D" id="3.40.710.10">
    <property type="entry name" value="DD-peptidase/beta-lactamase superfamily"/>
    <property type="match status" value="1"/>
</dbReference>
<dbReference type="PANTHER" id="PTHR46825">
    <property type="entry name" value="D-ALANYL-D-ALANINE-CARBOXYPEPTIDASE/ENDOPEPTIDASE AMPH"/>
    <property type="match status" value="1"/>
</dbReference>
<feature type="non-terminal residue" evidence="2">
    <location>
        <position position="169"/>
    </location>
</feature>
<organism evidence="2 3">
    <name type="scientific">Flavobacterium pygoscelis</name>
    <dbReference type="NCBI Taxonomy" id="2893176"/>
    <lineage>
        <taxon>Bacteria</taxon>
        <taxon>Pseudomonadati</taxon>
        <taxon>Bacteroidota</taxon>
        <taxon>Flavobacteriia</taxon>
        <taxon>Flavobacteriales</taxon>
        <taxon>Flavobacteriaceae</taxon>
        <taxon>Flavobacterium</taxon>
    </lineage>
</organism>
<evidence type="ECO:0000259" key="1">
    <source>
        <dbReference type="Pfam" id="PF00144"/>
    </source>
</evidence>
<dbReference type="RefSeq" id="WP_248429437.1">
    <property type="nucleotide sequence ID" value="NZ_JALNUB010000039.1"/>
</dbReference>
<evidence type="ECO:0000313" key="2">
    <source>
        <dbReference type="EMBL" id="MCK8143445.1"/>
    </source>
</evidence>
<dbReference type="Pfam" id="PF00144">
    <property type="entry name" value="Beta-lactamase"/>
    <property type="match status" value="1"/>
</dbReference>
<dbReference type="InterPro" id="IPR012338">
    <property type="entry name" value="Beta-lactam/transpept-like"/>
</dbReference>
<dbReference type="EMBL" id="JALNUB010000039">
    <property type="protein sequence ID" value="MCK8143445.1"/>
    <property type="molecule type" value="Genomic_DNA"/>
</dbReference>
<accession>A0A9X1XT91</accession>
<reference evidence="2" key="1">
    <citation type="submission" date="2022-04" db="EMBL/GenBank/DDBJ databases">
        <title>Flavobacterium pygoscelis sp. nov. isolated from Chinstrap chick (Pygoscelis antarcticus).</title>
        <authorList>
            <person name="Irgang R."/>
            <person name="Poblete-Morales M."/>
            <person name="Avendano-Herrera R."/>
        </authorList>
    </citation>
    <scope>NUCLEOTIDE SEQUENCE</scope>
    <source>
        <strain evidence="2">I-SCBP12n</strain>
    </source>
</reference>
<dbReference type="AlphaFoldDB" id="A0A9X1XT91"/>
<protein>
    <submittedName>
        <fullName evidence="2">Beta-lactamase family protein</fullName>
    </submittedName>
</protein>
<dbReference type="InterPro" id="IPR001466">
    <property type="entry name" value="Beta-lactam-related"/>
</dbReference>
<feature type="non-terminal residue" evidence="2">
    <location>
        <position position="1"/>
    </location>
</feature>
<proteinExistence type="predicted"/>
<feature type="domain" description="Beta-lactamase-related" evidence="1">
    <location>
        <begin position="1"/>
        <end position="155"/>
    </location>
</feature>
<dbReference type="SUPFAM" id="SSF56601">
    <property type="entry name" value="beta-lactamase/transpeptidase-like"/>
    <property type="match status" value="1"/>
</dbReference>
<dbReference type="InterPro" id="IPR050491">
    <property type="entry name" value="AmpC-like"/>
</dbReference>